<dbReference type="Proteomes" id="UP000822688">
    <property type="component" value="Chromosome 1"/>
</dbReference>
<protein>
    <submittedName>
        <fullName evidence="3">Uncharacterized protein</fullName>
    </submittedName>
</protein>
<name>A0A8T0JA25_CERPU</name>
<evidence type="ECO:0000313" key="4">
    <source>
        <dbReference type="Proteomes" id="UP000822688"/>
    </source>
</evidence>
<gene>
    <name evidence="3" type="ORF">KC19_1G265500</name>
</gene>
<keyword evidence="2" id="KW-0472">Membrane</keyword>
<comment type="caution">
    <text evidence="3">The sequence shown here is derived from an EMBL/GenBank/DDBJ whole genome shotgun (WGS) entry which is preliminary data.</text>
</comment>
<accession>A0A8T0JA25</accession>
<dbReference type="AlphaFoldDB" id="A0A8T0JA25"/>
<evidence type="ECO:0000313" key="3">
    <source>
        <dbReference type="EMBL" id="KAG0592597.1"/>
    </source>
</evidence>
<organism evidence="3 4">
    <name type="scientific">Ceratodon purpureus</name>
    <name type="common">Fire moss</name>
    <name type="synonym">Dicranum purpureum</name>
    <dbReference type="NCBI Taxonomy" id="3225"/>
    <lineage>
        <taxon>Eukaryota</taxon>
        <taxon>Viridiplantae</taxon>
        <taxon>Streptophyta</taxon>
        <taxon>Embryophyta</taxon>
        <taxon>Bryophyta</taxon>
        <taxon>Bryophytina</taxon>
        <taxon>Bryopsida</taxon>
        <taxon>Dicranidae</taxon>
        <taxon>Pseudoditrichales</taxon>
        <taxon>Ditrichaceae</taxon>
        <taxon>Ceratodon</taxon>
    </lineage>
</organism>
<dbReference type="EMBL" id="CM026421">
    <property type="protein sequence ID" value="KAG0592597.1"/>
    <property type="molecule type" value="Genomic_DNA"/>
</dbReference>
<feature type="transmembrane region" description="Helical" evidence="2">
    <location>
        <begin position="196"/>
        <end position="219"/>
    </location>
</feature>
<feature type="region of interest" description="Disordered" evidence="1">
    <location>
        <begin position="252"/>
        <end position="301"/>
    </location>
</feature>
<feature type="compositionally biased region" description="Low complexity" evidence="1">
    <location>
        <begin position="168"/>
        <end position="177"/>
    </location>
</feature>
<evidence type="ECO:0000256" key="2">
    <source>
        <dbReference type="SAM" id="Phobius"/>
    </source>
</evidence>
<reference evidence="3" key="1">
    <citation type="submission" date="2020-06" db="EMBL/GenBank/DDBJ databases">
        <title>WGS assembly of Ceratodon purpureus strain R40.</title>
        <authorList>
            <person name="Carey S.B."/>
            <person name="Jenkins J."/>
            <person name="Shu S."/>
            <person name="Lovell J.T."/>
            <person name="Sreedasyam A."/>
            <person name="Maumus F."/>
            <person name="Tiley G.P."/>
            <person name="Fernandez-Pozo N."/>
            <person name="Barry K."/>
            <person name="Chen C."/>
            <person name="Wang M."/>
            <person name="Lipzen A."/>
            <person name="Daum C."/>
            <person name="Saski C.A."/>
            <person name="Payton A.C."/>
            <person name="Mcbreen J.C."/>
            <person name="Conrad R.E."/>
            <person name="Kollar L.M."/>
            <person name="Olsson S."/>
            <person name="Huttunen S."/>
            <person name="Landis J.B."/>
            <person name="Wickett N.J."/>
            <person name="Johnson M.G."/>
            <person name="Rensing S.A."/>
            <person name="Grimwood J."/>
            <person name="Schmutz J."/>
            <person name="Mcdaniel S.F."/>
        </authorList>
    </citation>
    <scope>NUCLEOTIDE SEQUENCE</scope>
    <source>
        <strain evidence="3">R40</strain>
    </source>
</reference>
<sequence length="301" mass="33759">MSKHFGLTFRTPILVTSSSCSVKWKVGKTPPSVQVNFTRCVPATSHARICFNLLPFYRCSAFLPNFPQHGYEFTSVLRLRTLASTSCSFLSVGCIPAVLLCTAQCEGIRREHLQTVVVYKPNFSDTDSNLVNTRMEDETSPTPNLGSHQDFLYPLAFEPGLERRSLKKSSSSGSKSKSGYKTKSKPFRWRGQPPSLWGFVIGVGIVLGILTLCFVFLFVTEKREKDPKWHVRTFFRRRLKRQYTIKGIKAGLKSSKKTSKPTDEPDQDDIGTKKEKPNVEKKLPEAGDLDATSDPIKASLV</sequence>
<evidence type="ECO:0000256" key="1">
    <source>
        <dbReference type="SAM" id="MobiDB-lite"/>
    </source>
</evidence>
<proteinExistence type="predicted"/>
<keyword evidence="4" id="KW-1185">Reference proteome</keyword>
<keyword evidence="2" id="KW-1133">Transmembrane helix</keyword>
<keyword evidence="2" id="KW-0812">Transmembrane</keyword>
<feature type="compositionally biased region" description="Basic and acidic residues" evidence="1">
    <location>
        <begin position="270"/>
        <end position="285"/>
    </location>
</feature>
<feature type="region of interest" description="Disordered" evidence="1">
    <location>
        <begin position="163"/>
        <end position="186"/>
    </location>
</feature>